<dbReference type="InterPro" id="IPR029060">
    <property type="entry name" value="PIN-like_dom_sf"/>
</dbReference>
<dbReference type="PANTHER" id="PTHR36173">
    <property type="entry name" value="RIBONUCLEASE VAPC16-RELATED"/>
    <property type="match status" value="1"/>
</dbReference>
<dbReference type="CDD" id="cd09872">
    <property type="entry name" value="PIN_Sll0205-like"/>
    <property type="match status" value="1"/>
</dbReference>
<evidence type="ECO:0000313" key="2">
    <source>
        <dbReference type="EMBL" id="OWV31360.1"/>
    </source>
</evidence>
<comment type="caution">
    <text evidence="2">The sequence shown here is derived from an EMBL/GenBank/DDBJ whole genome shotgun (WGS) entry which is preliminary data.</text>
</comment>
<dbReference type="AlphaFoldDB" id="A0A246S556"/>
<feature type="domain" description="PIN" evidence="1">
    <location>
        <begin position="4"/>
        <end position="122"/>
    </location>
</feature>
<dbReference type="InterPro" id="IPR002716">
    <property type="entry name" value="PIN_dom"/>
</dbReference>
<dbReference type="InterPro" id="IPR052919">
    <property type="entry name" value="TA_system_RNase"/>
</dbReference>
<gene>
    <name evidence="2" type="ORF">JI62_01745</name>
</gene>
<dbReference type="EMBL" id="JPUA01000003">
    <property type="protein sequence ID" value="OWV31360.1"/>
    <property type="molecule type" value="Genomic_DNA"/>
</dbReference>
<name>A0A246S556_9GAMM</name>
<sequence length="128" mass="14369">MNLLLDTHILLWAAASPEQLSADALSLINDENNRLHFSAVSIWEVVITNSLQRPDFQVDPHLLRKGLVDNGYLELPITSLHTLNVAHLPSIHKDPFDRILVAQAEAESFLLLTADEWVARYAGPIRKV</sequence>
<accession>A0A246S556</accession>
<dbReference type="PANTHER" id="PTHR36173:SF2">
    <property type="entry name" value="RIBONUCLEASE VAPC16"/>
    <property type="match status" value="1"/>
</dbReference>
<proteinExistence type="predicted"/>
<keyword evidence="3" id="KW-1185">Reference proteome</keyword>
<dbReference type="Pfam" id="PF01850">
    <property type="entry name" value="PIN"/>
    <property type="match status" value="1"/>
</dbReference>
<dbReference type="InterPro" id="IPR041705">
    <property type="entry name" value="PIN_Sll0205"/>
</dbReference>
<organism evidence="2 3">
    <name type="scientific">Halomonas campaniensis</name>
    <dbReference type="NCBI Taxonomy" id="213554"/>
    <lineage>
        <taxon>Bacteria</taxon>
        <taxon>Pseudomonadati</taxon>
        <taxon>Pseudomonadota</taxon>
        <taxon>Gammaproteobacteria</taxon>
        <taxon>Oceanospirillales</taxon>
        <taxon>Halomonadaceae</taxon>
        <taxon>Halomonas</taxon>
    </lineage>
</organism>
<reference evidence="2 3" key="1">
    <citation type="submission" date="2014-08" db="EMBL/GenBank/DDBJ databases">
        <title>Draft genome sequence of a novel L-asparaginase producing marine bacterium, Halomonas campaniensis.</title>
        <authorList>
            <person name="Sundarakrishnan B."/>
            <person name="Moushumi Priya A."/>
            <person name="Raman G."/>
            <person name="Sakthivel N."/>
            <person name="Park S."/>
            <person name="Jayachandran S."/>
        </authorList>
    </citation>
    <scope>NUCLEOTIDE SEQUENCE [LARGE SCALE GENOMIC DNA]</scope>
    <source>
        <strain evidence="2 3">SK03</strain>
    </source>
</reference>
<dbReference type="OrthoDB" id="9798990at2"/>
<dbReference type="RefSeq" id="WP_088698518.1">
    <property type="nucleotide sequence ID" value="NZ_JPUA01000003.1"/>
</dbReference>
<evidence type="ECO:0000313" key="3">
    <source>
        <dbReference type="Proteomes" id="UP000197334"/>
    </source>
</evidence>
<evidence type="ECO:0000259" key="1">
    <source>
        <dbReference type="Pfam" id="PF01850"/>
    </source>
</evidence>
<dbReference type="SUPFAM" id="SSF88723">
    <property type="entry name" value="PIN domain-like"/>
    <property type="match status" value="1"/>
</dbReference>
<dbReference type="Proteomes" id="UP000197334">
    <property type="component" value="Unassembled WGS sequence"/>
</dbReference>
<protein>
    <submittedName>
        <fullName evidence="2">Twitching motility protein PilT</fullName>
    </submittedName>
</protein>